<evidence type="ECO:0000313" key="2">
    <source>
        <dbReference type="EMBL" id="EDO50077.1"/>
    </source>
</evidence>
<dbReference type="PRINTS" id="PR00453">
    <property type="entry name" value="VWFADOMAIN"/>
</dbReference>
<feature type="domain" description="VWFA" evidence="1">
    <location>
        <begin position="11"/>
        <end position="156"/>
    </location>
</feature>
<name>A7RFD6_NEMVE</name>
<dbReference type="InterPro" id="IPR050525">
    <property type="entry name" value="ECM_Assembly_Org"/>
</dbReference>
<dbReference type="InterPro" id="IPR002035">
    <property type="entry name" value="VWF_A"/>
</dbReference>
<dbReference type="AlphaFoldDB" id="A7RFD6"/>
<sequence>MFLSVCKARLDLGFLVDGSGSIKAARFKGVKRFIQNVISRFHISPKHTRVGLVLYSNNPYKIFGFNKYTNKNAAMKATGRIPYPRRGTKTGRALAYTGRYLFRSSKRRRVLILLTDGRSYDRVSAPARKLRQAGIHIYAVGVGRNYNIKQLRSIAS</sequence>
<dbReference type="Gene3D" id="3.40.50.410">
    <property type="entry name" value="von Willebrand factor, type A domain"/>
    <property type="match status" value="1"/>
</dbReference>
<organism evidence="2 3">
    <name type="scientific">Nematostella vectensis</name>
    <name type="common">Starlet sea anemone</name>
    <dbReference type="NCBI Taxonomy" id="45351"/>
    <lineage>
        <taxon>Eukaryota</taxon>
        <taxon>Metazoa</taxon>
        <taxon>Cnidaria</taxon>
        <taxon>Anthozoa</taxon>
        <taxon>Hexacorallia</taxon>
        <taxon>Actiniaria</taxon>
        <taxon>Edwardsiidae</taxon>
        <taxon>Nematostella</taxon>
    </lineage>
</organism>
<dbReference type="PANTHER" id="PTHR24020:SF20">
    <property type="entry name" value="PH DOMAIN-CONTAINING PROTEIN"/>
    <property type="match status" value="1"/>
</dbReference>
<dbReference type="SMART" id="SM00327">
    <property type="entry name" value="VWA"/>
    <property type="match status" value="1"/>
</dbReference>
<dbReference type="InParanoid" id="A7RFD6"/>
<reference evidence="2 3" key="1">
    <citation type="journal article" date="2007" name="Science">
        <title>Sea anemone genome reveals ancestral eumetazoan gene repertoire and genomic organization.</title>
        <authorList>
            <person name="Putnam N.H."/>
            <person name="Srivastava M."/>
            <person name="Hellsten U."/>
            <person name="Dirks B."/>
            <person name="Chapman J."/>
            <person name="Salamov A."/>
            <person name="Terry A."/>
            <person name="Shapiro H."/>
            <person name="Lindquist E."/>
            <person name="Kapitonov V.V."/>
            <person name="Jurka J."/>
            <person name="Genikhovich G."/>
            <person name="Grigoriev I.V."/>
            <person name="Lucas S.M."/>
            <person name="Steele R.E."/>
            <person name="Finnerty J.R."/>
            <person name="Technau U."/>
            <person name="Martindale M.Q."/>
            <person name="Rokhsar D.S."/>
        </authorList>
    </citation>
    <scope>NUCLEOTIDE SEQUENCE [LARGE SCALE GENOMIC DNA]</scope>
    <source>
        <strain evidence="3">CH2 X CH6</strain>
    </source>
</reference>
<feature type="non-terminal residue" evidence="2">
    <location>
        <position position="156"/>
    </location>
</feature>
<dbReference type="PANTHER" id="PTHR24020">
    <property type="entry name" value="COLLAGEN ALPHA"/>
    <property type="match status" value="1"/>
</dbReference>
<dbReference type="Proteomes" id="UP000001593">
    <property type="component" value="Unassembled WGS sequence"/>
</dbReference>
<dbReference type="SUPFAM" id="SSF53300">
    <property type="entry name" value="vWA-like"/>
    <property type="match status" value="1"/>
</dbReference>
<protein>
    <recommendedName>
        <fullName evidence="1">VWFA domain-containing protein</fullName>
    </recommendedName>
</protein>
<dbReference type="InterPro" id="IPR036465">
    <property type="entry name" value="vWFA_dom_sf"/>
</dbReference>
<accession>A7RFD6</accession>
<dbReference type="eggNOG" id="KOG1216">
    <property type="taxonomic scope" value="Eukaryota"/>
</dbReference>
<gene>
    <name evidence="2" type="ORF">NEMVEDRAFT_v1g79027</name>
</gene>
<keyword evidence="3" id="KW-1185">Reference proteome</keyword>
<evidence type="ECO:0000259" key="1">
    <source>
        <dbReference type="PROSITE" id="PS50234"/>
    </source>
</evidence>
<dbReference type="OMA" id="NTICAGI"/>
<dbReference type="HOGENOM" id="CLU_008905_4_1_1"/>
<dbReference type="FunCoup" id="A7RFD6">
    <property type="interactions" value="37"/>
</dbReference>
<dbReference type="PROSITE" id="PS50234">
    <property type="entry name" value="VWFA"/>
    <property type="match status" value="1"/>
</dbReference>
<dbReference type="EMBL" id="DS469507">
    <property type="protein sequence ID" value="EDO50077.1"/>
    <property type="molecule type" value="Genomic_DNA"/>
</dbReference>
<dbReference type="CDD" id="cd01472">
    <property type="entry name" value="vWA_collagen"/>
    <property type="match status" value="1"/>
</dbReference>
<evidence type="ECO:0000313" key="3">
    <source>
        <dbReference type="Proteomes" id="UP000001593"/>
    </source>
</evidence>
<dbReference type="PhylomeDB" id="A7RFD6"/>
<dbReference type="Pfam" id="PF00092">
    <property type="entry name" value="VWA"/>
    <property type="match status" value="1"/>
</dbReference>
<proteinExistence type="predicted"/>